<evidence type="ECO:0000313" key="3">
    <source>
        <dbReference type="Proteomes" id="UP000681027"/>
    </source>
</evidence>
<gene>
    <name evidence="2" type="ORF">KHA94_22095</name>
</gene>
<evidence type="ECO:0000259" key="1">
    <source>
        <dbReference type="Pfam" id="PF18058"/>
    </source>
</evidence>
<dbReference type="InterPro" id="IPR015943">
    <property type="entry name" value="WD40/YVTN_repeat-like_dom_sf"/>
</dbReference>
<reference evidence="2 3" key="1">
    <citation type="submission" date="2021-05" db="EMBL/GenBank/DDBJ databases">
        <title>Novel Bacillus species.</title>
        <authorList>
            <person name="Liu G."/>
        </authorList>
    </citation>
    <scope>NUCLEOTIDE SEQUENCE [LARGE SCALE GENOMIC DNA]</scope>
    <source>
        <strain evidence="2 3">FJAT-49705</strain>
    </source>
</reference>
<keyword evidence="3" id="KW-1185">Reference proteome</keyword>
<dbReference type="Pfam" id="PF18058">
    <property type="entry name" value="SbsC_C"/>
    <property type="match status" value="1"/>
</dbReference>
<dbReference type="InterPro" id="IPR041378">
    <property type="entry name" value="S-layer_SbsC_C"/>
</dbReference>
<organism evidence="2 3">
    <name type="scientific">Cytobacillus citreus</name>
    <dbReference type="NCBI Taxonomy" id="2833586"/>
    <lineage>
        <taxon>Bacteria</taxon>
        <taxon>Bacillati</taxon>
        <taxon>Bacillota</taxon>
        <taxon>Bacilli</taxon>
        <taxon>Bacillales</taxon>
        <taxon>Bacillaceae</taxon>
        <taxon>Cytobacillus</taxon>
    </lineage>
</organism>
<sequence length="569" mass="65257">MKKWNFLSTVIILAVVIMIMPSKSNATSLSEAEKLVQKAENAATVLKWEISLEHRKIKYSDPVTLPNMDLYNTTKHARQLAYNAIKSLPAQEKVKLTKRMESNVDIHFNRSMAYIDAIMSGKKIMYKTNDFYEAYGLNPLSDQTEKAYHDLSSEIRKQAILLYRVYGKSTRDAIIDKYKSPGEKAIQSTKSVISVKMEIDQLHQSIANNKNKEELLLTVKEIESTVNKIHDEKARQLLHTKLDEAKKTIQGDSLLDKSFLYLSDLIREAVIHPSQPIIYALNENKDVLEINYETGKVQRLTMNLIPERIYFYNNELYVALLKGTHSPYWWKEYQEGAIAIIDTATFTLAEQFNIDIDPFDIVADGKSIYVSSGSGQWTNIKGYSRETLLETSKSGSVYHKSFLEMHPSLDKLYVIDTTVSPRDVECHLIVDGKITTGYDSPYHGDYQLNTNMTISPDGKYIFNGSGVIMIASDAKAMNMKYLTKLYFPFEQITFNMNEGFFYTSYGKNLDVYNYKTMEREKHYVMSGDIQNVFYQNGKLVIISVEELYSSKLPTYAIKTYKVEGNKIIQ</sequence>
<comment type="caution">
    <text evidence="2">The sequence shown here is derived from an EMBL/GenBank/DDBJ whole genome shotgun (WGS) entry which is preliminary data.</text>
</comment>
<feature type="domain" description="SbsC C-terminal" evidence="1">
    <location>
        <begin position="48"/>
        <end position="183"/>
    </location>
</feature>
<dbReference type="RefSeq" id="WP_213104272.1">
    <property type="nucleotide sequence ID" value="NZ_JAGYPM010000006.1"/>
</dbReference>
<dbReference type="EMBL" id="JAGYPM010000006">
    <property type="protein sequence ID" value="MBS4192826.1"/>
    <property type="molecule type" value="Genomic_DNA"/>
</dbReference>
<dbReference type="InterPro" id="IPR011044">
    <property type="entry name" value="Quino_amine_DH_bsu"/>
</dbReference>
<accession>A0ABS5NYC9</accession>
<dbReference type="Proteomes" id="UP000681027">
    <property type="component" value="Unassembled WGS sequence"/>
</dbReference>
<dbReference type="SUPFAM" id="SSF50969">
    <property type="entry name" value="YVTN repeat-like/Quinoprotein amine dehydrogenase"/>
    <property type="match status" value="1"/>
</dbReference>
<proteinExistence type="predicted"/>
<protein>
    <recommendedName>
        <fullName evidence="1">SbsC C-terminal domain-containing protein</fullName>
    </recommendedName>
</protein>
<dbReference type="Gene3D" id="1.20.58.780">
    <property type="match status" value="1"/>
</dbReference>
<dbReference type="Gene3D" id="2.130.10.10">
    <property type="entry name" value="YVTN repeat-like/Quinoprotein amine dehydrogenase"/>
    <property type="match status" value="1"/>
</dbReference>
<name>A0ABS5NYC9_9BACI</name>
<evidence type="ECO:0000313" key="2">
    <source>
        <dbReference type="EMBL" id="MBS4192826.1"/>
    </source>
</evidence>